<evidence type="ECO:0000313" key="2">
    <source>
        <dbReference type="EMBL" id="OGI95379.1"/>
    </source>
</evidence>
<reference evidence="2 3" key="1">
    <citation type="journal article" date="2016" name="Nat. Commun.">
        <title>Thousands of microbial genomes shed light on interconnected biogeochemical processes in an aquifer system.</title>
        <authorList>
            <person name="Anantharaman K."/>
            <person name="Brown C.T."/>
            <person name="Hug L.A."/>
            <person name="Sharon I."/>
            <person name="Castelle C.J."/>
            <person name="Probst A.J."/>
            <person name="Thomas B.C."/>
            <person name="Singh A."/>
            <person name="Wilkins M.J."/>
            <person name="Karaoz U."/>
            <person name="Brodie E.L."/>
            <person name="Williams K.H."/>
            <person name="Hubbard S.S."/>
            <person name="Banfield J.F."/>
        </authorList>
    </citation>
    <scope>NUCLEOTIDE SEQUENCE [LARGE SCALE GENOMIC DNA]</scope>
</reference>
<name>A0A1F6XMK1_9BACT</name>
<evidence type="ECO:0000313" key="3">
    <source>
        <dbReference type="Proteomes" id="UP000178104"/>
    </source>
</evidence>
<dbReference type="Gene3D" id="3.40.630.30">
    <property type="match status" value="1"/>
</dbReference>
<protein>
    <recommendedName>
        <fullName evidence="1">N-acetyltransferase domain-containing protein</fullName>
    </recommendedName>
</protein>
<organism evidence="2 3">
    <name type="scientific">Candidatus Nomurabacteria bacterium RIFCSPLOWO2_01_FULL_42_17</name>
    <dbReference type="NCBI Taxonomy" id="1801780"/>
    <lineage>
        <taxon>Bacteria</taxon>
        <taxon>Candidatus Nomuraibacteriota</taxon>
    </lineage>
</organism>
<dbReference type="Proteomes" id="UP000178104">
    <property type="component" value="Unassembled WGS sequence"/>
</dbReference>
<sequence length="163" mass="18523">MENLSKQNNPQELEPITLVEGTEADLETFFALEQKLAGSTYWPETTKEQISGGNKFFYMVKIGDKIVGQIQYEKQEDNVVYLNVLGIDPDFQGKGLGKEAMKQFLSKVSDASKIWLVTHPENKAAVKLYESFGFKITERKENYFGNGTPRVVMVLENLPKYQS</sequence>
<dbReference type="PANTHER" id="PTHR43617">
    <property type="entry name" value="L-AMINO ACID N-ACETYLTRANSFERASE"/>
    <property type="match status" value="1"/>
</dbReference>
<dbReference type="STRING" id="1801780.A2917_02330"/>
<dbReference type="PANTHER" id="PTHR43617:SF38">
    <property type="entry name" value="N-ACETYLTRANSFERASE DOMAIN-CONTAINING PROTEIN"/>
    <property type="match status" value="1"/>
</dbReference>
<dbReference type="PROSITE" id="PS51186">
    <property type="entry name" value="GNAT"/>
    <property type="match status" value="1"/>
</dbReference>
<dbReference type="SUPFAM" id="SSF55729">
    <property type="entry name" value="Acyl-CoA N-acyltransferases (Nat)"/>
    <property type="match status" value="1"/>
</dbReference>
<dbReference type="GO" id="GO:0016747">
    <property type="term" value="F:acyltransferase activity, transferring groups other than amino-acyl groups"/>
    <property type="evidence" value="ECO:0007669"/>
    <property type="project" value="InterPro"/>
</dbReference>
<dbReference type="InterPro" id="IPR050276">
    <property type="entry name" value="MshD_Acetyltransferase"/>
</dbReference>
<dbReference type="InterPro" id="IPR016181">
    <property type="entry name" value="Acyl_CoA_acyltransferase"/>
</dbReference>
<feature type="domain" description="N-acetyltransferase" evidence="1">
    <location>
        <begin position="16"/>
        <end position="158"/>
    </location>
</feature>
<accession>A0A1F6XMK1</accession>
<dbReference type="Pfam" id="PF00583">
    <property type="entry name" value="Acetyltransf_1"/>
    <property type="match status" value="1"/>
</dbReference>
<comment type="caution">
    <text evidence="2">The sequence shown here is derived from an EMBL/GenBank/DDBJ whole genome shotgun (WGS) entry which is preliminary data.</text>
</comment>
<gene>
    <name evidence="2" type="ORF">A2917_02330</name>
</gene>
<dbReference type="InterPro" id="IPR000182">
    <property type="entry name" value="GNAT_dom"/>
</dbReference>
<proteinExistence type="predicted"/>
<dbReference type="AlphaFoldDB" id="A0A1F6XMK1"/>
<dbReference type="EMBL" id="MFVE01000005">
    <property type="protein sequence ID" value="OGI95379.1"/>
    <property type="molecule type" value="Genomic_DNA"/>
</dbReference>
<dbReference type="CDD" id="cd04301">
    <property type="entry name" value="NAT_SF"/>
    <property type="match status" value="1"/>
</dbReference>
<evidence type="ECO:0000259" key="1">
    <source>
        <dbReference type="PROSITE" id="PS51186"/>
    </source>
</evidence>